<dbReference type="Proteomes" id="UP000199360">
    <property type="component" value="Unassembled WGS sequence"/>
</dbReference>
<reference evidence="4" key="1">
    <citation type="submission" date="2016-06" db="EMBL/GenBank/DDBJ databases">
        <authorList>
            <person name="Varghese N."/>
            <person name="Submissions Spin"/>
        </authorList>
    </citation>
    <scope>NUCLEOTIDE SEQUENCE [LARGE SCALE GENOMIC DNA]</scope>
    <source>
        <strain evidence="4">DSM 45647</strain>
    </source>
</reference>
<proteinExistence type="predicted"/>
<dbReference type="OrthoDB" id="4859011at2"/>
<gene>
    <name evidence="3" type="ORF">GA0070213_105247</name>
</gene>
<name>A0A1C5IC65_9ACTN</name>
<dbReference type="AlphaFoldDB" id="A0A1C5IC65"/>
<sequence length="494" mass="52903">MTQAQPPAPGWPPPGPGPTPAHPGPPPASGQPWPAFPPPPPPPRSRRKLWIGLAAGALALAVCAGTLVGVGLGLRDDEEGPARKAAAAANGVTVTDAELTALLDRHGKALAAKDLDGWLAAFDPARKDLVAAQTRLFRNLAKLPLSVARYETVEKQGRTGDAFGQGVTFQLDVSFVHQFDGFDLAPVTEWYRWTLVRPARDAPIRVTAVTGAPAAANGSSKTVHYPGPWDRWPEIHVERTPHTLVIADSGRAALAKRYAPTAEAAAVHDLAVWRAGGLPGPVPNGFVIALAKGRAEMGSLYRIGTGKATEAGFSMPMVAAERRDGTFVVGGTRVVVDTDTSYFTRTGGDDAGMVFRHEVAHSLVSPRTNLAEVDAFDTLDEWVVEGFAEYVAFHGRPLGDSERTAPARRMLRGWNGKLPDNGDWDNPDLVSFHYWLGHTAMNHLAAKYGEPKLFRFVVAVYAGTPTDRAARDVLGVSLDEFQAAWADDVRAQAR</sequence>
<evidence type="ECO:0000313" key="4">
    <source>
        <dbReference type="Proteomes" id="UP000199360"/>
    </source>
</evidence>
<dbReference type="RefSeq" id="WP_091061964.1">
    <property type="nucleotide sequence ID" value="NZ_FMDM01000005.1"/>
</dbReference>
<feature type="compositionally biased region" description="Pro residues" evidence="1">
    <location>
        <begin position="1"/>
        <end position="43"/>
    </location>
</feature>
<organism evidence="3 4">
    <name type="scientific">Micromonospora humi</name>
    <dbReference type="NCBI Taxonomy" id="745366"/>
    <lineage>
        <taxon>Bacteria</taxon>
        <taxon>Bacillati</taxon>
        <taxon>Actinomycetota</taxon>
        <taxon>Actinomycetes</taxon>
        <taxon>Micromonosporales</taxon>
        <taxon>Micromonosporaceae</taxon>
        <taxon>Micromonospora</taxon>
    </lineage>
</organism>
<keyword evidence="2" id="KW-0812">Transmembrane</keyword>
<keyword evidence="2" id="KW-0472">Membrane</keyword>
<evidence type="ECO:0000256" key="1">
    <source>
        <dbReference type="SAM" id="MobiDB-lite"/>
    </source>
</evidence>
<dbReference type="STRING" id="745366.GA0070213_105247"/>
<evidence type="ECO:0000313" key="3">
    <source>
        <dbReference type="EMBL" id="SCG55755.1"/>
    </source>
</evidence>
<keyword evidence="4" id="KW-1185">Reference proteome</keyword>
<dbReference type="EMBL" id="FMDM01000005">
    <property type="protein sequence ID" value="SCG55755.1"/>
    <property type="molecule type" value="Genomic_DNA"/>
</dbReference>
<accession>A0A1C5IC65</accession>
<feature type="transmembrane region" description="Helical" evidence="2">
    <location>
        <begin position="49"/>
        <end position="74"/>
    </location>
</feature>
<keyword evidence="2" id="KW-1133">Transmembrane helix</keyword>
<evidence type="ECO:0000256" key="2">
    <source>
        <dbReference type="SAM" id="Phobius"/>
    </source>
</evidence>
<feature type="region of interest" description="Disordered" evidence="1">
    <location>
        <begin position="1"/>
        <end position="44"/>
    </location>
</feature>
<protein>
    <submittedName>
        <fullName evidence="3">Peptidase MA superfamily</fullName>
    </submittedName>
</protein>